<evidence type="ECO:0000313" key="1">
    <source>
        <dbReference type="EMBL" id="EMC24656.1"/>
    </source>
</evidence>
<evidence type="ECO:0000313" key="2">
    <source>
        <dbReference type="Proteomes" id="UP000011676"/>
    </source>
</evidence>
<protein>
    <submittedName>
        <fullName evidence="1">Putative transposase</fullName>
    </submittedName>
</protein>
<name>A0A829BWB2_STRMG</name>
<comment type="caution">
    <text evidence="1">The sequence shown here is derived from an EMBL/GenBank/DDBJ whole genome shotgun (WGS) entry which is preliminary data.</text>
</comment>
<dbReference type="Proteomes" id="UP000011676">
    <property type="component" value="Unassembled WGS sequence"/>
</dbReference>
<reference evidence="1 2" key="1">
    <citation type="journal article" date="2013" name="Mol. Biol. Evol.">
        <title>Evolutionary and population genomics of the cavity causing bacteria Streptococcus mutans.</title>
        <authorList>
            <person name="Cornejo O.E."/>
            <person name="Lefebure T."/>
            <person name="Pavinski Bitar P.D."/>
            <person name="Lang P."/>
            <person name="Richards V.P."/>
            <person name="Eilertson K."/>
            <person name="Do T."/>
            <person name="Beighton D."/>
            <person name="Zeng L."/>
            <person name="Ahn S.J."/>
            <person name="Burne R.A."/>
            <person name="Siepel A."/>
            <person name="Bustamante C.D."/>
            <person name="Stanhope M.J."/>
        </authorList>
    </citation>
    <scope>NUCLEOTIDE SEQUENCE [LARGE SCALE GENOMIC DNA]</scope>
    <source>
        <strain evidence="1 2">SM6</strain>
    </source>
</reference>
<proteinExistence type="predicted"/>
<accession>A0A829BWB2</accession>
<gene>
    <name evidence="1" type="ORF">SMU82_04046</name>
</gene>
<organism evidence="1 2">
    <name type="scientific">Streptococcus mutans SM6</name>
    <dbReference type="NCBI Taxonomy" id="857119"/>
    <lineage>
        <taxon>Bacteria</taxon>
        <taxon>Bacillati</taxon>
        <taxon>Bacillota</taxon>
        <taxon>Bacilli</taxon>
        <taxon>Lactobacillales</taxon>
        <taxon>Streptococcaceae</taxon>
        <taxon>Streptococcus</taxon>
    </lineage>
</organism>
<dbReference type="EMBL" id="AHSR01000016">
    <property type="protein sequence ID" value="EMC24656.1"/>
    <property type="molecule type" value="Genomic_DNA"/>
</dbReference>
<sequence>MPMTYCGSPRRTDLAVITDEELGQTLEVINHWPRNV</sequence>
<dbReference type="AlphaFoldDB" id="A0A829BWB2"/>